<evidence type="ECO:0000256" key="7">
    <source>
        <dbReference type="ARBA" id="ARBA00022989"/>
    </source>
</evidence>
<feature type="transmembrane region" description="Helical" evidence="11">
    <location>
        <begin position="187"/>
        <end position="211"/>
    </location>
</feature>
<evidence type="ECO:0000256" key="5">
    <source>
        <dbReference type="ARBA" id="ARBA00022692"/>
    </source>
</evidence>
<proteinExistence type="inferred from homology"/>
<evidence type="ECO:0000256" key="3">
    <source>
        <dbReference type="ARBA" id="ARBA00022448"/>
    </source>
</evidence>
<evidence type="ECO:0000256" key="4">
    <source>
        <dbReference type="ARBA" id="ARBA00022449"/>
    </source>
</evidence>
<dbReference type="InterPro" id="IPR036837">
    <property type="entry name" value="Cation_efflux_CTD_sf"/>
</dbReference>
<evidence type="ECO:0000256" key="9">
    <source>
        <dbReference type="ARBA" id="ARBA00048349"/>
    </source>
</evidence>
<feature type="domain" description="Cation efflux protein cytoplasmic" evidence="13">
    <location>
        <begin position="251"/>
        <end position="309"/>
    </location>
</feature>
<evidence type="ECO:0000313" key="15">
    <source>
        <dbReference type="Proteomes" id="UP001642483"/>
    </source>
</evidence>
<evidence type="ECO:0000259" key="13">
    <source>
        <dbReference type="Pfam" id="PF16916"/>
    </source>
</evidence>
<evidence type="ECO:0000256" key="8">
    <source>
        <dbReference type="ARBA" id="ARBA00023136"/>
    </source>
</evidence>
<evidence type="ECO:0000256" key="10">
    <source>
        <dbReference type="SAM" id="MobiDB-lite"/>
    </source>
</evidence>
<comment type="similarity">
    <text evidence="2">Belongs to the cation diffusion facilitator (CDF) transporter (TC 2.A.4) family. SLC30A subfamily.</text>
</comment>
<keyword evidence="8 11" id="KW-0472">Membrane</keyword>
<evidence type="ECO:0000256" key="11">
    <source>
        <dbReference type="SAM" id="Phobius"/>
    </source>
</evidence>
<name>A0ABP0G023_CLALP</name>
<dbReference type="Proteomes" id="UP001642483">
    <property type="component" value="Unassembled WGS sequence"/>
</dbReference>
<dbReference type="NCBIfam" id="TIGR01297">
    <property type="entry name" value="CDF"/>
    <property type="match status" value="1"/>
</dbReference>
<keyword evidence="6" id="KW-0862">Zinc</keyword>
<dbReference type="InterPro" id="IPR027470">
    <property type="entry name" value="Cation_efflux_CTD"/>
</dbReference>
<organism evidence="14 15">
    <name type="scientific">Clavelina lepadiformis</name>
    <name type="common">Light-bulb sea squirt</name>
    <name type="synonym">Ascidia lepadiformis</name>
    <dbReference type="NCBI Taxonomy" id="159417"/>
    <lineage>
        <taxon>Eukaryota</taxon>
        <taxon>Metazoa</taxon>
        <taxon>Chordata</taxon>
        <taxon>Tunicata</taxon>
        <taxon>Ascidiacea</taxon>
        <taxon>Aplousobranchia</taxon>
        <taxon>Clavelinidae</taxon>
        <taxon>Clavelina</taxon>
    </lineage>
</organism>
<dbReference type="PANTHER" id="PTHR45820:SF4">
    <property type="entry name" value="ZINC TRANSPORTER 63C, ISOFORM F"/>
    <property type="match status" value="1"/>
</dbReference>
<dbReference type="Pfam" id="PF16916">
    <property type="entry name" value="ZT_dimer"/>
    <property type="match status" value="1"/>
</dbReference>
<evidence type="ECO:0000259" key="12">
    <source>
        <dbReference type="Pfam" id="PF01545"/>
    </source>
</evidence>
<accession>A0ABP0G023</accession>
<dbReference type="InterPro" id="IPR027469">
    <property type="entry name" value="Cation_efflux_TMD_sf"/>
</dbReference>
<feature type="transmembrane region" description="Helical" evidence="11">
    <location>
        <begin position="113"/>
        <end position="134"/>
    </location>
</feature>
<comment type="catalytic activity">
    <reaction evidence="9">
        <text>Zn(2+)(in) + 2 H(+)(out) = Zn(2+)(out) + 2 H(+)(in)</text>
        <dbReference type="Rhea" id="RHEA:72627"/>
        <dbReference type="ChEBI" id="CHEBI:15378"/>
        <dbReference type="ChEBI" id="CHEBI:29105"/>
    </reaction>
</comment>
<keyword evidence="5 11" id="KW-0812">Transmembrane</keyword>
<feature type="domain" description="Cation efflux protein transmembrane" evidence="12">
    <location>
        <begin position="16"/>
        <end position="247"/>
    </location>
</feature>
<dbReference type="InterPro" id="IPR058533">
    <property type="entry name" value="Cation_efflux_TM"/>
</dbReference>
<dbReference type="InterPro" id="IPR002524">
    <property type="entry name" value="Cation_efflux"/>
</dbReference>
<sequence length="430" mass="46997">MCHVRLLGKRTSLLCMLGMTSSFFLAEIIVGYLTNSTALIADSFHMLSDVLSIIIGFLAVVYSKKDSKINTYGWARAEVVGALSNAVFLLALCFSIVMDAIQRLVVIEPIDQPLLVIIVGSVGLLINLIGLVLFHGHSHGHDHSHDHGHDHSHGHQHNHDHKSNDSDNGDVEKVKQHGDSQLNMKGVFLHVLGDALGSVVVIISALIIYFVEEDWRYYADPVMTLVIAGIIMYTTIPLLKQSAMILLQTPPPHIKKDELMVKVKQIEGVLSIHELHVWQLSGNCTIASAHVTMHGQDDFVETAKKLNQVFHDIGVHSVTLQPEVYDCEEGKWKCGVRSCPYASKSGTGALQQANEIILSLYDDSCTSSSAGNAQNGNETCLLSCVSEHCQEYQCCTSNSNGQPKLNTKSKNLSGNVNNIEAGVINDIITS</sequence>
<evidence type="ECO:0008006" key="16">
    <source>
        <dbReference type="Google" id="ProtNLM"/>
    </source>
</evidence>
<feature type="compositionally biased region" description="Basic and acidic residues" evidence="10">
    <location>
        <begin position="161"/>
        <end position="175"/>
    </location>
</feature>
<evidence type="ECO:0000313" key="14">
    <source>
        <dbReference type="EMBL" id="CAK8685194.1"/>
    </source>
</evidence>
<dbReference type="PANTHER" id="PTHR45820">
    <property type="entry name" value="FI23527P1"/>
    <property type="match status" value="1"/>
</dbReference>
<feature type="transmembrane region" description="Helical" evidence="11">
    <location>
        <begin position="12"/>
        <end position="32"/>
    </location>
</feature>
<evidence type="ECO:0000256" key="6">
    <source>
        <dbReference type="ARBA" id="ARBA00022833"/>
    </source>
</evidence>
<keyword evidence="7 11" id="KW-1133">Transmembrane helix</keyword>
<feature type="transmembrane region" description="Helical" evidence="11">
    <location>
        <begin position="217"/>
        <end position="239"/>
    </location>
</feature>
<protein>
    <recommendedName>
        <fullName evidence="16">Zinc transporter 1</fullName>
    </recommendedName>
</protein>
<comment type="subcellular location">
    <subcellularLocation>
        <location evidence="1">Membrane</location>
        <topology evidence="1">Multi-pass membrane protein</topology>
    </subcellularLocation>
</comment>
<comment type="caution">
    <text evidence="14">The sequence shown here is derived from an EMBL/GenBank/DDBJ whole genome shotgun (WGS) entry which is preliminary data.</text>
</comment>
<dbReference type="SUPFAM" id="SSF161111">
    <property type="entry name" value="Cation efflux protein transmembrane domain-like"/>
    <property type="match status" value="1"/>
</dbReference>
<keyword evidence="3" id="KW-0813">Transport</keyword>
<dbReference type="EMBL" id="CAWYQH010000099">
    <property type="protein sequence ID" value="CAK8685194.1"/>
    <property type="molecule type" value="Genomic_DNA"/>
</dbReference>
<dbReference type="SUPFAM" id="SSF160240">
    <property type="entry name" value="Cation efflux protein cytoplasmic domain-like"/>
    <property type="match status" value="1"/>
</dbReference>
<gene>
    <name evidence="14" type="ORF">CVLEPA_LOCUS16338</name>
</gene>
<evidence type="ECO:0000256" key="1">
    <source>
        <dbReference type="ARBA" id="ARBA00004141"/>
    </source>
</evidence>
<dbReference type="Pfam" id="PF01545">
    <property type="entry name" value="Cation_efflux"/>
    <property type="match status" value="1"/>
</dbReference>
<keyword evidence="15" id="KW-1185">Reference proteome</keyword>
<evidence type="ECO:0000256" key="2">
    <source>
        <dbReference type="ARBA" id="ARBA00008873"/>
    </source>
</evidence>
<feature type="transmembrane region" description="Helical" evidence="11">
    <location>
        <begin position="82"/>
        <end position="101"/>
    </location>
</feature>
<feature type="compositionally biased region" description="Basic and acidic residues" evidence="10">
    <location>
        <begin position="142"/>
        <end position="153"/>
    </location>
</feature>
<keyword evidence="4" id="KW-0050">Antiport</keyword>
<dbReference type="Gene3D" id="1.20.1510.10">
    <property type="entry name" value="Cation efflux protein transmembrane domain"/>
    <property type="match status" value="1"/>
</dbReference>
<feature type="region of interest" description="Disordered" evidence="10">
    <location>
        <begin position="142"/>
        <end position="175"/>
    </location>
</feature>
<reference evidence="14 15" key="1">
    <citation type="submission" date="2024-02" db="EMBL/GenBank/DDBJ databases">
        <authorList>
            <person name="Daric V."/>
            <person name="Darras S."/>
        </authorList>
    </citation>
    <scope>NUCLEOTIDE SEQUENCE [LARGE SCALE GENOMIC DNA]</scope>
</reference>
<feature type="transmembrane region" description="Helical" evidence="11">
    <location>
        <begin position="44"/>
        <end position="62"/>
    </location>
</feature>